<dbReference type="PANTHER" id="PTHR45453">
    <property type="entry name" value="PHOSPHATE REGULON SENSOR PROTEIN PHOR"/>
    <property type="match status" value="1"/>
</dbReference>
<comment type="caution">
    <text evidence="11">The sequence shown here is derived from an EMBL/GenBank/DDBJ whole genome shotgun (WGS) entry which is preliminary data.</text>
</comment>
<keyword evidence="4" id="KW-0597">Phosphoprotein</keyword>
<dbReference type="InterPro" id="IPR036890">
    <property type="entry name" value="HATPase_C_sf"/>
</dbReference>
<keyword evidence="8 9" id="KW-0472">Membrane</keyword>
<dbReference type="PANTHER" id="PTHR45453:SF1">
    <property type="entry name" value="PHOSPHATE REGULON SENSOR PROTEIN PHOR"/>
    <property type="match status" value="1"/>
</dbReference>
<keyword evidence="7" id="KW-0902">Two-component regulatory system</keyword>
<dbReference type="FunFam" id="3.30.565.10:FF:000006">
    <property type="entry name" value="Sensor histidine kinase WalK"/>
    <property type="match status" value="1"/>
</dbReference>
<dbReference type="InterPro" id="IPR004358">
    <property type="entry name" value="Sig_transdc_His_kin-like_C"/>
</dbReference>
<evidence type="ECO:0000256" key="2">
    <source>
        <dbReference type="ARBA" id="ARBA00004370"/>
    </source>
</evidence>
<dbReference type="EC" id="2.7.13.3" evidence="3"/>
<dbReference type="GO" id="GO:0016036">
    <property type="term" value="P:cellular response to phosphate starvation"/>
    <property type="evidence" value="ECO:0007669"/>
    <property type="project" value="TreeGrafter"/>
</dbReference>
<protein>
    <recommendedName>
        <fullName evidence="3">histidine kinase</fullName>
        <ecNumber evidence="3">2.7.13.3</ecNumber>
    </recommendedName>
</protein>
<organism evidence="11 12">
    <name type="scientific">Longibaculum muris</name>
    <dbReference type="NCBI Taxonomy" id="1796628"/>
    <lineage>
        <taxon>Bacteria</taxon>
        <taxon>Bacillati</taxon>
        <taxon>Bacillota</taxon>
        <taxon>Erysipelotrichia</taxon>
        <taxon>Erysipelotrichales</taxon>
        <taxon>Coprobacillaceae</taxon>
        <taxon>Longibaculum</taxon>
    </lineage>
</organism>
<dbReference type="Pfam" id="PF02518">
    <property type="entry name" value="HATPase_c"/>
    <property type="match status" value="1"/>
</dbReference>
<evidence type="ECO:0000313" key="11">
    <source>
        <dbReference type="EMBL" id="TCV98516.1"/>
    </source>
</evidence>
<evidence type="ECO:0000256" key="4">
    <source>
        <dbReference type="ARBA" id="ARBA00022553"/>
    </source>
</evidence>
<comment type="catalytic activity">
    <reaction evidence="1">
        <text>ATP + protein L-histidine = ADP + protein N-phospho-L-histidine.</text>
        <dbReference type="EC" id="2.7.13.3"/>
    </reaction>
</comment>
<feature type="domain" description="Histidine kinase" evidence="10">
    <location>
        <begin position="342"/>
        <end position="558"/>
    </location>
</feature>
<dbReference type="GO" id="GO:0000155">
    <property type="term" value="F:phosphorelay sensor kinase activity"/>
    <property type="evidence" value="ECO:0007669"/>
    <property type="project" value="InterPro"/>
</dbReference>
<dbReference type="Gene3D" id="1.10.287.130">
    <property type="match status" value="1"/>
</dbReference>
<gene>
    <name evidence="11" type="ORF">EDD60_11211</name>
</gene>
<dbReference type="EMBL" id="SMCQ01000012">
    <property type="protein sequence ID" value="TCV98516.1"/>
    <property type="molecule type" value="Genomic_DNA"/>
</dbReference>
<evidence type="ECO:0000259" key="10">
    <source>
        <dbReference type="PROSITE" id="PS50109"/>
    </source>
</evidence>
<dbReference type="CDD" id="cd00075">
    <property type="entry name" value="HATPase"/>
    <property type="match status" value="1"/>
</dbReference>
<dbReference type="InterPro" id="IPR003594">
    <property type="entry name" value="HATPase_dom"/>
</dbReference>
<dbReference type="SMART" id="SM00387">
    <property type="entry name" value="HATPase_c"/>
    <property type="match status" value="1"/>
</dbReference>
<reference evidence="11 12" key="1">
    <citation type="submission" date="2019-03" db="EMBL/GenBank/DDBJ databases">
        <title>Genomic Encyclopedia of Type Strains, Phase IV (KMG-IV): sequencing the most valuable type-strain genomes for metagenomic binning, comparative biology and taxonomic classification.</title>
        <authorList>
            <person name="Goeker M."/>
        </authorList>
    </citation>
    <scope>NUCLEOTIDE SEQUENCE [LARGE SCALE GENOMIC DNA]</scope>
    <source>
        <strain evidence="11 12">DSM 29487</strain>
    </source>
</reference>
<keyword evidence="12" id="KW-1185">Reference proteome</keyword>
<keyword evidence="6 11" id="KW-0418">Kinase</keyword>
<dbReference type="GeneID" id="98915567"/>
<dbReference type="GO" id="GO:0005886">
    <property type="term" value="C:plasma membrane"/>
    <property type="evidence" value="ECO:0007669"/>
    <property type="project" value="TreeGrafter"/>
</dbReference>
<evidence type="ECO:0000256" key="8">
    <source>
        <dbReference type="ARBA" id="ARBA00023136"/>
    </source>
</evidence>
<keyword evidence="9" id="KW-0812">Transmembrane</keyword>
<evidence type="ECO:0000256" key="6">
    <source>
        <dbReference type="ARBA" id="ARBA00022777"/>
    </source>
</evidence>
<evidence type="ECO:0000256" key="7">
    <source>
        <dbReference type="ARBA" id="ARBA00023012"/>
    </source>
</evidence>
<dbReference type="InterPro" id="IPR050351">
    <property type="entry name" value="BphY/WalK/GraS-like"/>
</dbReference>
<dbReference type="FunFam" id="1.10.287.130:FF:000001">
    <property type="entry name" value="Two-component sensor histidine kinase"/>
    <property type="match status" value="1"/>
</dbReference>
<evidence type="ECO:0000313" key="12">
    <source>
        <dbReference type="Proteomes" id="UP000295515"/>
    </source>
</evidence>
<keyword evidence="9" id="KW-1133">Transmembrane helix</keyword>
<dbReference type="PROSITE" id="PS50109">
    <property type="entry name" value="HIS_KIN"/>
    <property type="match status" value="1"/>
</dbReference>
<evidence type="ECO:0000256" key="3">
    <source>
        <dbReference type="ARBA" id="ARBA00012438"/>
    </source>
</evidence>
<dbReference type="Proteomes" id="UP000295515">
    <property type="component" value="Unassembled WGS sequence"/>
</dbReference>
<accession>A0A4R3Z0P0</accession>
<evidence type="ECO:0000256" key="1">
    <source>
        <dbReference type="ARBA" id="ARBA00000085"/>
    </source>
</evidence>
<feature type="transmembrane region" description="Helical" evidence="9">
    <location>
        <begin position="149"/>
        <end position="171"/>
    </location>
</feature>
<dbReference type="InterPro" id="IPR005467">
    <property type="entry name" value="His_kinase_dom"/>
</dbReference>
<comment type="subcellular location">
    <subcellularLocation>
        <location evidence="2">Membrane</location>
    </subcellularLocation>
</comment>
<dbReference type="PRINTS" id="PR00344">
    <property type="entry name" value="BCTRLSENSOR"/>
</dbReference>
<dbReference type="Pfam" id="PF00512">
    <property type="entry name" value="HisKA"/>
    <property type="match status" value="1"/>
</dbReference>
<dbReference type="InterPro" id="IPR036097">
    <property type="entry name" value="HisK_dim/P_sf"/>
</dbReference>
<dbReference type="SUPFAM" id="SSF47384">
    <property type="entry name" value="Homodimeric domain of signal transducing histidine kinase"/>
    <property type="match status" value="1"/>
</dbReference>
<dbReference type="InterPro" id="IPR003661">
    <property type="entry name" value="HisK_dim/P_dom"/>
</dbReference>
<dbReference type="SMART" id="SM00388">
    <property type="entry name" value="HisKA"/>
    <property type="match status" value="1"/>
</dbReference>
<dbReference type="PROSITE" id="PS51257">
    <property type="entry name" value="PROKAR_LIPOPROTEIN"/>
    <property type="match status" value="1"/>
</dbReference>
<proteinExistence type="predicted"/>
<dbReference type="RefSeq" id="WP_132226375.1">
    <property type="nucleotide sequence ID" value="NZ_JANKBF010000007.1"/>
</dbReference>
<dbReference type="GO" id="GO:0004721">
    <property type="term" value="F:phosphoprotein phosphatase activity"/>
    <property type="evidence" value="ECO:0007669"/>
    <property type="project" value="TreeGrafter"/>
</dbReference>
<sequence>MTKSILRYFIFILIIALLSSCFLSATLISNGLLNTTKREMLYSLKLIDYAIDKNQSLEQQVDKLNPLAYSDQTRISIIDTKGNVVADTVSRSISENHFERQEVQEAFKHKEGYAIRRSETTGEKTLYVAYYNQDYVLRLSIPYNGLIDYLPSLIPALSISAMISFVIAFFLSRKLAYTISKPIIEISDSLDHMTKDFRFDLKKYDYQEFNIIVNTIHNLSHRLRKSMREVKLERIKMDEILKQMNEGFVLLDENYKILSINARAISILGDMKPYDQFMDYLYYPEIINALENNVPKQEVQIKINHSIYACYISRVYLGTTLLFVDITAAKKAEKMRSEFFSNVSHELKTPMTSIRGYSDLLAQGLIQDESQKQRMLEKIQDEVNSMSGLINDILMLSRIENMDIEVEMLPLKMKGLVEEVLDSYEVEIAKHDIHMDVTFDDMTYIGNHQQIYTLLNNVIGNAIKYNKDHGSVSVRIEELSEAMKIVVKDSGIGIPLADQSRVFERFYRVDKGRSRQRGGTGLGLAIVKHIVSHYKGTIHLMSELDKGTTIEIILPQQQLQVMNHFRKDRKYKRL</sequence>
<evidence type="ECO:0000256" key="9">
    <source>
        <dbReference type="SAM" id="Phobius"/>
    </source>
</evidence>
<dbReference type="AlphaFoldDB" id="A0A4R3Z0P0"/>
<evidence type="ECO:0000256" key="5">
    <source>
        <dbReference type="ARBA" id="ARBA00022679"/>
    </source>
</evidence>
<dbReference type="SUPFAM" id="SSF55874">
    <property type="entry name" value="ATPase domain of HSP90 chaperone/DNA topoisomerase II/histidine kinase"/>
    <property type="match status" value="1"/>
</dbReference>
<name>A0A4R3Z0P0_9FIRM</name>
<dbReference type="CDD" id="cd00082">
    <property type="entry name" value="HisKA"/>
    <property type="match status" value="1"/>
</dbReference>
<feature type="transmembrane region" description="Helical" evidence="9">
    <location>
        <begin position="9"/>
        <end position="33"/>
    </location>
</feature>
<dbReference type="Gene3D" id="3.30.565.10">
    <property type="entry name" value="Histidine kinase-like ATPase, C-terminal domain"/>
    <property type="match status" value="1"/>
</dbReference>
<keyword evidence="5" id="KW-0808">Transferase</keyword>